<dbReference type="GO" id="GO:0046983">
    <property type="term" value="F:protein dimerization activity"/>
    <property type="evidence" value="ECO:0007669"/>
    <property type="project" value="InterPro"/>
</dbReference>
<dbReference type="GO" id="GO:0003677">
    <property type="term" value="F:DNA binding"/>
    <property type="evidence" value="ECO:0007669"/>
    <property type="project" value="UniProtKB-KW"/>
</dbReference>
<dbReference type="Gene3D" id="4.10.280.10">
    <property type="entry name" value="Helix-loop-helix DNA-binding domain"/>
    <property type="match status" value="1"/>
</dbReference>
<dbReference type="InterPro" id="IPR011598">
    <property type="entry name" value="bHLH_dom"/>
</dbReference>
<feature type="compositionally biased region" description="Polar residues" evidence="7">
    <location>
        <begin position="125"/>
        <end position="134"/>
    </location>
</feature>
<name>A0A811SN78_9POAL</name>
<evidence type="ECO:0000256" key="6">
    <source>
        <dbReference type="SAM" id="Coils"/>
    </source>
</evidence>
<dbReference type="GO" id="GO:0003700">
    <property type="term" value="F:DNA-binding transcription factor activity"/>
    <property type="evidence" value="ECO:0007669"/>
    <property type="project" value="InterPro"/>
</dbReference>
<keyword evidence="5" id="KW-0539">Nucleus</keyword>
<keyword evidence="3" id="KW-0238">DNA-binding</keyword>
<evidence type="ECO:0000256" key="3">
    <source>
        <dbReference type="ARBA" id="ARBA00023125"/>
    </source>
</evidence>
<dbReference type="EMBL" id="CAJGYO010000514">
    <property type="protein sequence ID" value="CAD6342487.1"/>
    <property type="molecule type" value="Genomic_DNA"/>
</dbReference>
<evidence type="ECO:0000259" key="8">
    <source>
        <dbReference type="PROSITE" id="PS50888"/>
    </source>
</evidence>
<proteinExistence type="inferred from homology"/>
<evidence type="ECO:0000256" key="7">
    <source>
        <dbReference type="SAM" id="MobiDB-lite"/>
    </source>
</evidence>
<keyword evidence="4" id="KW-0804">Transcription</keyword>
<dbReference type="GO" id="GO:0006879">
    <property type="term" value="P:intracellular iron ion homeostasis"/>
    <property type="evidence" value="ECO:0007669"/>
    <property type="project" value="InterPro"/>
</dbReference>
<reference evidence="9" key="1">
    <citation type="submission" date="2020-10" db="EMBL/GenBank/DDBJ databases">
        <authorList>
            <person name="Han B."/>
            <person name="Lu T."/>
            <person name="Zhao Q."/>
            <person name="Huang X."/>
            <person name="Zhao Y."/>
        </authorList>
    </citation>
    <scope>NUCLEOTIDE SEQUENCE</scope>
</reference>
<dbReference type="InterPro" id="IPR057075">
    <property type="entry name" value="bHLH_IRO3"/>
</dbReference>
<comment type="caution">
    <text evidence="9">The sequence shown here is derived from an EMBL/GenBank/DDBJ whole genome shotgun (WGS) entry which is preliminary data.</text>
</comment>
<organism evidence="9 10">
    <name type="scientific">Miscanthus lutarioriparius</name>
    <dbReference type="NCBI Taxonomy" id="422564"/>
    <lineage>
        <taxon>Eukaryota</taxon>
        <taxon>Viridiplantae</taxon>
        <taxon>Streptophyta</taxon>
        <taxon>Embryophyta</taxon>
        <taxon>Tracheophyta</taxon>
        <taxon>Spermatophyta</taxon>
        <taxon>Magnoliopsida</taxon>
        <taxon>Liliopsida</taxon>
        <taxon>Poales</taxon>
        <taxon>Poaceae</taxon>
        <taxon>PACMAD clade</taxon>
        <taxon>Panicoideae</taxon>
        <taxon>Andropogonodae</taxon>
        <taxon>Andropogoneae</taxon>
        <taxon>Saccharinae</taxon>
        <taxon>Miscanthus</taxon>
    </lineage>
</organism>
<protein>
    <recommendedName>
        <fullName evidence="8">BHLH domain-containing protein</fullName>
    </recommendedName>
</protein>
<dbReference type="PANTHER" id="PTHR46133:SF6">
    <property type="entry name" value="BHLH TRANSCRIPTION FACTOR"/>
    <property type="match status" value="1"/>
</dbReference>
<accession>A0A811SN78</accession>
<dbReference type="Proteomes" id="UP000604825">
    <property type="component" value="Unassembled WGS sequence"/>
</dbReference>
<evidence type="ECO:0000313" key="10">
    <source>
        <dbReference type="Proteomes" id="UP000604825"/>
    </source>
</evidence>
<evidence type="ECO:0000256" key="1">
    <source>
        <dbReference type="ARBA" id="ARBA00005510"/>
    </source>
</evidence>
<sequence>MSLPGPADGGGGTGDDWFLDCGILDDLPAAAFRGTRPRLLPTPDLVLYCSDCVYDSGMDGLCVIMTNDSPKQLRWSALDAGDLIDGGCITSPDNVEVGSYVNTNDVFKEPNDVFKEPGSNKRLRSGSNDVPTSKASREKMRRNKLNDRFLELGSTLEPGKPVKADKAAILSDATRMVIQLRSEAQQLKETNGSLEEKIKELKAEKDELRDEKQKLKLEKESLEHQMKLMTSTPAYMPHPTLIPAPFPQAPLAPFHAQGQAAGQKLMMPFVSYPGYPMWQFMPPSEVDTSKDSEACPPVA</sequence>
<dbReference type="SMART" id="SM00353">
    <property type="entry name" value="HLH"/>
    <property type="match status" value="1"/>
</dbReference>
<dbReference type="SUPFAM" id="SSF47459">
    <property type="entry name" value="HLH, helix-loop-helix DNA-binding domain"/>
    <property type="match status" value="1"/>
</dbReference>
<evidence type="ECO:0000256" key="5">
    <source>
        <dbReference type="ARBA" id="ARBA00023242"/>
    </source>
</evidence>
<feature type="domain" description="BHLH" evidence="8">
    <location>
        <begin position="129"/>
        <end position="180"/>
    </location>
</feature>
<dbReference type="OrthoDB" id="515493at2759"/>
<keyword evidence="2" id="KW-0805">Transcription regulation</keyword>
<dbReference type="Pfam" id="PF23177">
    <property type="entry name" value="bHLH_IRO3"/>
    <property type="match status" value="1"/>
</dbReference>
<comment type="similarity">
    <text evidence="1">Belongs to the bHLH protein family.</text>
</comment>
<dbReference type="InterPro" id="IPR036638">
    <property type="entry name" value="HLH_DNA-bd_sf"/>
</dbReference>
<dbReference type="AlphaFoldDB" id="A0A811SN78"/>
<feature type="region of interest" description="Disordered" evidence="7">
    <location>
        <begin position="114"/>
        <end position="143"/>
    </location>
</feature>
<evidence type="ECO:0000256" key="4">
    <source>
        <dbReference type="ARBA" id="ARBA00023163"/>
    </source>
</evidence>
<keyword evidence="10" id="KW-1185">Reference proteome</keyword>
<dbReference type="PROSITE" id="PS50888">
    <property type="entry name" value="BHLH"/>
    <property type="match status" value="1"/>
</dbReference>
<dbReference type="PANTHER" id="PTHR46133">
    <property type="entry name" value="BHLH TRANSCRIPTION FACTOR"/>
    <property type="match status" value="1"/>
</dbReference>
<dbReference type="CDD" id="cd11446">
    <property type="entry name" value="bHLH_AtILR3_like"/>
    <property type="match status" value="1"/>
</dbReference>
<feature type="coiled-coil region" evidence="6">
    <location>
        <begin position="170"/>
        <end position="232"/>
    </location>
</feature>
<gene>
    <name evidence="9" type="ORF">NCGR_LOCUS66585</name>
</gene>
<keyword evidence="6" id="KW-0175">Coiled coil</keyword>
<dbReference type="InterPro" id="IPR044818">
    <property type="entry name" value="ILR3-like"/>
</dbReference>
<evidence type="ECO:0000256" key="2">
    <source>
        <dbReference type="ARBA" id="ARBA00023015"/>
    </source>
</evidence>
<evidence type="ECO:0000313" key="9">
    <source>
        <dbReference type="EMBL" id="CAD6342487.1"/>
    </source>
</evidence>